<proteinExistence type="predicted"/>
<evidence type="ECO:0000256" key="4">
    <source>
        <dbReference type="ARBA" id="ARBA00051334"/>
    </source>
</evidence>
<dbReference type="PROSITE" id="PS51186">
    <property type="entry name" value="GNAT"/>
    <property type="match status" value="1"/>
</dbReference>
<protein>
    <submittedName>
        <fullName evidence="6">N-acetyltransferase</fullName>
    </submittedName>
</protein>
<reference evidence="6 7" key="1">
    <citation type="submission" date="2013-08" db="EMBL/GenBank/DDBJ databases">
        <authorList>
            <person name="Huang J."/>
            <person name="Wang G."/>
        </authorList>
    </citation>
    <scope>NUCLEOTIDE SEQUENCE [LARGE SCALE GENOMIC DNA]</scope>
    <source>
        <strain evidence="6 7">BH030004</strain>
    </source>
</reference>
<name>A0A0A5I1X6_9BACI</name>
<dbReference type="Gene3D" id="3.40.630.30">
    <property type="match status" value="1"/>
</dbReference>
<evidence type="ECO:0000256" key="3">
    <source>
        <dbReference type="ARBA" id="ARBA00050603"/>
    </source>
</evidence>
<dbReference type="Proteomes" id="UP000030403">
    <property type="component" value="Unassembled WGS sequence"/>
</dbReference>
<keyword evidence="1 6" id="KW-0808">Transferase</keyword>
<feature type="domain" description="N-acetyltransferase" evidence="5">
    <location>
        <begin position="1"/>
        <end position="162"/>
    </location>
</feature>
<dbReference type="InterPro" id="IPR000182">
    <property type="entry name" value="GNAT_dom"/>
</dbReference>
<dbReference type="Pfam" id="PF00583">
    <property type="entry name" value="Acetyltransf_1"/>
    <property type="match status" value="1"/>
</dbReference>
<accession>A0A0A5I1X6</accession>
<evidence type="ECO:0000313" key="7">
    <source>
        <dbReference type="Proteomes" id="UP000030403"/>
    </source>
</evidence>
<dbReference type="PANTHER" id="PTHR43072:SF23">
    <property type="entry name" value="UPF0039 PROTEIN C11D3.02C"/>
    <property type="match status" value="1"/>
</dbReference>
<dbReference type="OrthoDB" id="9798006at2"/>
<dbReference type="STRING" id="1385511.GCA_000425225_02773"/>
<organism evidence="6 7">
    <name type="scientific">Pontibacillus marinus BH030004 = DSM 16465</name>
    <dbReference type="NCBI Taxonomy" id="1385511"/>
    <lineage>
        <taxon>Bacteria</taxon>
        <taxon>Bacillati</taxon>
        <taxon>Bacillota</taxon>
        <taxon>Bacilli</taxon>
        <taxon>Bacillales</taxon>
        <taxon>Bacillaceae</taxon>
        <taxon>Pontibacillus</taxon>
    </lineage>
</organism>
<dbReference type="SUPFAM" id="SSF55729">
    <property type="entry name" value="Acyl-CoA N-acyltransferases (Nat)"/>
    <property type="match status" value="1"/>
</dbReference>
<comment type="catalytic activity">
    <reaction evidence="4">
        <text>L-methionine sulfone + acetyl-CoA = N-acetyl-L-methionine sulfone + CoA + H(+)</text>
        <dbReference type="Rhea" id="RHEA:47656"/>
        <dbReference type="ChEBI" id="CHEBI:15378"/>
        <dbReference type="ChEBI" id="CHEBI:57287"/>
        <dbReference type="ChEBI" id="CHEBI:57288"/>
        <dbReference type="ChEBI" id="CHEBI:87824"/>
        <dbReference type="ChEBI" id="CHEBI:87825"/>
    </reaction>
</comment>
<keyword evidence="7" id="KW-1185">Reference proteome</keyword>
<dbReference type="AlphaFoldDB" id="A0A0A5I1X6"/>
<dbReference type="RefSeq" id="WP_027446432.1">
    <property type="nucleotide sequence ID" value="NZ_AULJ01000034.1"/>
</dbReference>
<dbReference type="eggNOG" id="COG1247">
    <property type="taxonomic scope" value="Bacteria"/>
</dbReference>
<comment type="caution">
    <text evidence="6">The sequence shown here is derived from an EMBL/GenBank/DDBJ whole genome shotgun (WGS) entry which is preliminary data.</text>
</comment>
<comment type="catalytic activity">
    <reaction evidence="3">
        <text>L-methionine sulfoximine + acetyl-CoA = N-acetyl-L-methionine sulfoximine + CoA + H(+)</text>
        <dbReference type="Rhea" id="RHEA:47660"/>
        <dbReference type="ChEBI" id="CHEBI:15378"/>
        <dbReference type="ChEBI" id="CHEBI:57287"/>
        <dbReference type="ChEBI" id="CHEBI:57288"/>
        <dbReference type="ChEBI" id="CHEBI:87826"/>
        <dbReference type="ChEBI" id="CHEBI:87827"/>
    </reaction>
</comment>
<dbReference type="GO" id="GO:0016747">
    <property type="term" value="F:acyltransferase activity, transferring groups other than amino-acyl groups"/>
    <property type="evidence" value="ECO:0007669"/>
    <property type="project" value="InterPro"/>
</dbReference>
<dbReference type="FunFam" id="3.40.630.30:FF:000026">
    <property type="entry name" value="Phosphinothricin acetyltransferase"/>
    <property type="match status" value="1"/>
</dbReference>
<keyword evidence="2" id="KW-0012">Acyltransferase</keyword>
<evidence type="ECO:0000313" key="6">
    <source>
        <dbReference type="EMBL" id="KGX89862.1"/>
    </source>
</evidence>
<dbReference type="CDD" id="cd04301">
    <property type="entry name" value="NAT_SF"/>
    <property type="match status" value="1"/>
</dbReference>
<evidence type="ECO:0000256" key="1">
    <source>
        <dbReference type="ARBA" id="ARBA00022679"/>
    </source>
</evidence>
<sequence length="166" mass="18849">MIRIATKDDLEDILFIYNDAVVNTTAVYDYEPYTYENRVQWFEKKQNANVPILVFEEGGEVCGFATYGSFRDWPAYQYTVEHSVYVNPKHGGKGIGGRLLKEVIKAAKQDGYITMVAGIDGTNKGSIALHEKVGFTYSGTIQKAGYKFDRWLDLAFYQIDLETVNM</sequence>
<evidence type="ECO:0000259" key="5">
    <source>
        <dbReference type="PROSITE" id="PS51186"/>
    </source>
</evidence>
<evidence type="ECO:0000256" key="2">
    <source>
        <dbReference type="ARBA" id="ARBA00023315"/>
    </source>
</evidence>
<dbReference type="InterPro" id="IPR016181">
    <property type="entry name" value="Acyl_CoA_acyltransferase"/>
</dbReference>
<dbReference type="EMBL" id="AVPF01000011">
    <property type="protein sequence ID" value="KGX89862.1"/>
    <property type="molecule type" value="Genomic_DNA"/>
</dbReference>
<gene>
    <name evidence="6" type="ORF">N783_03115</name>
</gene>
<dbReference type="PANTHER" id="PTHR43072">
    <property type="entry name" value="N-ACETYLTRANSFERASE"/>
    <property type="match status" value="1"/>
</dbReference>